<feature type="transmembrane region" description="Helical" evidence="1">
    <location>
        <begin position="176"/>
        <end position="196"/>
    </location>
</feature>
<feature type="transmembrane region" description="Helical" evidence="1">
    <location>
        <begin position="78"/>
        <end position="99"/>
    </location>
</feature>
<organism evidence="2 3">
    <name type="scientific">Thalassomonas viridans</name>
    <dbReference type="NCBI Taxonomy" id="137584"/>
    <lineage>
        <taxon>Bacteria</taxon>
        <taxon>Pseudomonadati</taxon>
        <taxon>Pseudomonadota</taxon>
        <taxon>Gammaproteobacteria</taxon>
        <taxon>Alteromonadales</taxon>
        <taxon>Colwelliaceae</taxon>
        <taxon>Thalassomonas</taxon>
    </lineage>
</organism>
<keyword evidence="1" id="KW-0812">Transmembrane</keyword>
<keyword evidence="1" id="KW-0472">Membrane</keyword>
<dbReference type="AlphaFoldDB" id="A0AAE9Z5X1"/>
<keyword evidence="3" id="KW-1185">Reference proteome</keyword>
<name>A0AAE9Z5X1_9GAMM</name>
<reference evidence="2 3" key="2">
    <citation type="journal article" date="2022" name="Mar. Drugs">
        <title>Bioassay-Guided Fractionation Leads to the Detection of Cholic Acid Generated by the Rare Thalassomonas sp.</title>
        <authorList>
            <person name="Pheiffer F."/>
            <person name="Schneider Y.K."/>
            <person name="Hansen E.H."/>
            <person name="Andersen J.H."/>
            <person name="Isaksson J."/>
            <person name="Busche T."/>
            <person name="R C."/>
            <person name="Kalinowski J."/>
            <person name="Zyl L.V."/>
            <person name="Trindade M."/>
        </authorList>
    </citation>
    <scope>NUCLEOTIDE SEQUENCE [LARGE SCALE GENOMIC DNA]</scope>
    <source>
        <strain evidence="2 3">XOM25</strain>
    </source>
</reference>
<dbReference type="Proteomes" id="UP000032352">
    <property type="component" value="Chromosome"/>
</dbReference>
<feature type="transmembrane region" description="Helical" evidence="1">
    <location>
        <begin position="119"/>
        <end position="142"/>
    </location>
</feature>
<proteinExistence type="predicted"/>
<evidence type="ECO:0000256" key="1">
    <source>
        <dbReference type="SAM" id="Phobius"/>
    </source>
</evidence>
<accession>A0AAE9Z5X1</accession>
<dbReference type="EMBL" id="CP059733">
    <property type="protein sequence ID" value="WDE06684.1"/>
    <property type="molecule type" value="Genomic_DNA"/>
</dbReference>
<evidence type="ECO:0000313" key="2">
    <source>
        <dbReference type="EMBL" id="WDE06684.1"/>
    </source>
</evidence>
<keyword evidence="1" id="KW-1133">Transmembrane helix</keyword>
<gene>
    <name evidence="2" type="ORF">SG34_007205</name>
</gene>
<dbReference type="RefSeq" id="WP_044840547.1">
    <property type="nucleotide sequence ID" value="NZ_CP059733.1"/>
</dbReference>
<reference evidence="2 3" key="1">
    <citation type="journal article" date="2015" name="Genome Announc.">
        <title>Draft Genome Sequences of Marine Isolates of Thalassomonas viridans and Thalassomonas actiniarum.</title>
        <authorList>
            <person name="Olonade I."/>
            <person name="van Zyl L.J."/>
            <person name="Trindade M."/>
        </authorList>
    </citation>
    <scope>NUCLEOTIDE SEQUENCE [LARGE SCALE GENOMIC DNA]</scope>
    <source>
        <strain evidence="2 3">XOM25</strain>
    </source>
</reference>
<protein>
    <submittedName>
        <fullName evidence="2">Uncharacterized protein</fullName>
    </submittedName>
</protein>
<feature type="transmembrane region" description="Helical" evidence="1">
    <location>
        <begin position="44"/>
        <end position="66"/>
    </location>
</feature>
<dbReference type="KEGG" id="tvd:SG34_007205"/>
<sequence>MLKLALILTGVCYAIISKNDFHVYLIINASLLMIMLMNRRNINVVHLCALMLAVYLGEMLLFKHFIVTRSDSLSAMQVNAIIFSVHFLTDLLLFFLVVFRAPLTRSRLAARNKPYGHIFTYNAEFALTGLFMVFMAVDLLALGENFIRHLDEFGFSPETAQLLSGWNWVYYQYENIKSVLLGLTFLLVWMMTYPIGQDAYQQAPAG</sequence>
<evidence type="ECO:0000313" key="3">
    <source>
        <dbReference type="Proteomes" id="UP000032352"/>
    </source>
</evidence>